<proteinExistence type="predicted"/>
<sequence>MQHGIPGVGKAHFLVYSDQTQPYCDNAVDFCKAALAAGFDTATHRTRSDLERTDFWAHHRQVLSSGPRAGHGLWKPFILIEALREIAPDDVVLYHDAGSHPTGALPQMPHFPRELIALAARTQDGFIHGSTGVWRTQEQYTRRDCLIGLDADTPQMHAAPLIAASPLIYFPTPAAIAFLNRWLSLCCDPDLVTDAPDRSETSPLMRGHLGEEAIGSVLAHRHGAAFIDVPPDLLGAARRRFPDLRTPEAHVAVLSWLARKVDDPAALVRDLHEVAEPTPAVERVPADVLRDELLWIARRGQGRICTDHLRVILAENRIIGARLHGLKDADGARAFWRDAAAHANRRLAEMVIEGAPPSPPGLEALLLDAVHDTLSEDPDLDEELGGALVWSRLDERGRDAFKVAHGNVKGPAGAAAMTKFLHFLRDRNFPSRELEQSGELAAFDAQLRRHLMDWLLLDHL</sequence>
<dbReference type="RefSeq" id="WP_265508545.1">
    <property type="nucleotide sequence ID" value="NZ_JAOTBE010000085.1"/>
</dbReference>
<keyword evidence="2" id="KW-1185">Reference proteome</keyword>
<organism evidence="1 2">
    <name type="scientific">Paracoccus rhizosphaerae</name>
    <dbReference type="NCBI Taxonomy" id="1133347"/>
    <lineage>
        <taxon>Bacteria</taxon>
        <taxon>Pseudomonadati</taxon>
        <taxon>Pseudomonadota</taxon>
        <taxon>Alphaproteobacteria</taxon>
        <taxon>Rhodobacterales</taxon>
        <taxon>Paracoccaceae</taxon>
        <taxon>Paracoccus</taxon>
    </lineage>
</organism>
<comment type="caution">
    <text evidence="1">The sequence shown here is derived from an EMBL/GenBank/DDBJ whole genome shotgun (WGS) entry which is preliminary data.</text>
</comment>
<evidence type="ECO:0000313" key="2">
    <source>
        <dbReference type="Proteomes" id="UP001589795"/>
    </source>
</evidence>
<evidence type="ECO:0000313" key="1">
    <source>
        <dbReference type="EMBL" id="MFC0202594.1"/>
    </source>
</evidence>
<name>A0ABV6CPC9_9RHOB</name>
<dbReference type="EMBL" id="JBHLWQ010000201">
    <property type="protein sequence ID" value="MFC0202594.1"/>
    <property type="molecule type" value="Genomic_DNA"/>
</dbReference>
<gene>
    <name evidence="1" type="ORF">ACFFIZ_20355</name>
</gene>
<dbReference type="Proteomes" id="UP001589795">
    <property type="component" value="Unassembled WGS sequence"/>
</dbReference>
<accession>A0ABV6CPC9</accession>
<protein>
    <submittedName>
        <fullName evidence="1">Uncharacterized protein</fullName>
    </submittedName>
</protein>
<reference evidence="1 2" key="1">
    <citation type="submission" date="2024-09" db="EMBL/GenBank/DDBJ databases">
        <authorList>
            <person name="Sun Q."/>
            <person name="Mori K."/>
        </authorList>
    </citation>
    <scope>NUCLEOTIDE SEQUENCE [LARGE SCALE GENOMIC DNA]</scope>
    <source>
        <strain evidence="1 2">CCM 7904</strain>
    </source>
</reference>